<keyword evidence="2" id="KW-0547">Nucleotide-binding</keyword>
<dbReference type="GO" id="GO:0005524">
    <property type="term" value="F:ATP binding"/>
    <property type="evidence" value="ECO:0007669"/>
    <property type="project" value="UniProtKB-KW"/>
</dbReference>
<dbReference type="OrthoDB" id="8773773at2"/>
<dbReference type="PROSITE" id="PS50893">
    <property type="entry name" value="ABC_TRANSPORTER_2"/>
    <property type="match status" value="1"/>
</dbReference>
<dbReference type="InterPro" id="IPR027417">
    <property type="entry name" value="P-loop_NTPase"/>
</dbReference>
<dbReference type="PANTHER" id="PTHR42788">
    <property type="entry name" value="TAURINE IMPORT ATP-BINDING PROTEIN-RELATED"/>
    <property type="match status" value="1"/>
</dbReference>
<dbReference type="CDD" id="cd03293">
    <property type="entry name" value="ABC_NrtD_SsuB_transporters"/>
    <property type="match status" value="1"/>
</dbReference>
<dbReference type="Proteomes" id="UP000019491">
    <property type="component" value="Unassembled WGS sequence"/>
</dbReference>
<evidence type="ECO:0000256" key="3">
    <source>
        <dbReference type="ARBA" id="ARBA00022840"/>
    </source>
</evidence>
<evidence type="ECO:0000259" key="4">
    <source>
        <dbReference type="PROSITE" id="PS50893"/>
    </source>
</evidence>
<evidence type="ECO:0000313" key="6">
    <source>
        <dbReference type="Proteomes" id="UP000019491"/>
    </source>
</evidence>
<dbReference type="InterPro" id="IPR003439">
    <property type="entry name" value="ABC_transporter-like_ATP-bd"/>
</dbReference>
<keyword evidence="1" id="KW-0813">Transport</keyword>
<accession>X0PNU0</accession>
<evidence type="ECO:0000256" key="2">
    <source>
        <dbReference type="ARBA" id="ARBA00022741"/>
    </source>
</evidence>
<dbReference type="InterPro" id="IPR050166">
    <property type="entry name" value="ABC_transporter_ATP-bind"/>
</dbReference>
<dbReference type="PROSITE" id="PS00211">
    <property type="entry name" value="ABC_TRANSPORTER_1"/>
    <property type="match status" value="1"/>
</dbReference>
<protein>
    <submittedName>
        <fullName evidence="5">Putative ABC transporter ATP-binding protein</fullName>
    </submittedName>
</protein>
<feature type="domain" description="ABC transporter" evidence="4">
    <location>
        <begin position="25"/>
        <end position="253"/>
    </location>
</feature>
<gene>
    <name evidence="5" type="ORF">RW1_012_01070</name>
</gene>
<dbReference type="AlphaFoldDB" id="X0PNU0"/>
<dbReference type="SMART" id="SM00382">
    <property type="entry name" value="AAA"/>
    <property type="match status" value="1"/>
</dbReference>
<dbReference type="EMBL" id="BAWF01000012">
    <property type="protein sequence ID" value="GAF44288.1"/>
    <property type="molecule type" value="Genomic_DNA"/>
</dbReference>
<name>X0PNU0_RHOWR</name>
<dbReference type="InterPro" id="IPR017871">
    <property type="entry name" value="ABC_transporter-like_CS"/>
</dbReference>
<comment type="caution">
    <text evidence="5">The sequence shown here is derived from an EMBL/GenBank/DDBJ whole genome shotgun (WGS) entry which is preliminary data.</text>
</comment>
<dbReference type="GO" id="GO:0016887">
    <property type="term" value="F:ATP hydrolysis activity"/>
    <property type="evidence" value="ECO:0007669"/>
    <property type="project" value="InterPro"/>
</dbReference>
<dbReference type="SUPFAM" id="SSF52540">
    <property type="entry name" value="P-loop containing nucleoside triphosphate hydrolases"/>
    <property type="match status" value="1"/>
</dbReference>
<keyword evidence="3 5" id="KW-0067">ATP-binding</keyword>
<evidence type="ECO:0000256" key="1">
    <source>
        <dbReference type="ARBA" id="ARBA00022448"/>
    </source>
</evidence>
<proteinExistence type="predicted"/>
<sequence length="279" mass="31015">MPKYVDGATRADTKSSTNVATEPIFEVRDLAIGFDEREDVLHNVTMQVEPGEFVVLLGPSGCGKTTILNLAAGLLSPRSGYVRFDGAEINGVNTNVGYMTQDDTLLPWMPVHANVGLPLRMRGVSKSETKEKVEYYLSLLDLSEAGSLFPSQLSGGMRRRALLARSMIYDPRLLLMDEPFAALDAQLRHQMHVELRRTVKRLQQTVVFVTHDIAEAAKLADRVLIVGGGRPGHLVAEFQVPYGEDRDLETITYTDEYARFERELNEGLRSARDPRIPAA</sequence>
<keyword evidence="6" id="KW-1185">Reference proteome</keyword>
<organism evidence="5 6">
    <name type="scientific">Rhodococcus wratislaviensis NBRC 100605</name>
    <dbReference type="NCBI Taxonomy" id="1219028"/>
    <lineage>
        <taxon>Bacteria</taxon>
        <taxon>Bacillati</taxon>
        <taxon>Actinomycetota</taxon>
        <taxon>Actinomycetes</taxon>
        <taxon>Mycobacteriales</taxon>
        <taxon>Nocardiaceae</taxon>
        <taxon>Rhodococcus</taxon>
    </lineage>
</organism>
<dbReference type="InterPro" id="IPR003593">
    <property type="entry name" value="AAA+_ATPase"/>
</dbReference>
<reference evidence="5 6" key="1">
    <citation type="submission" date="2014-02" db="EMBL/GenBank/DDBJ databases">
        <title>Whole genome shotgun sequence of Rhodococcus wratislaviensis NBRC 100605.</title>
        <authorList>
            <person name="Hosoyama A."/>
            <person name="Tsuchikane K."/>
            <person name="Yoshida I."/>
            <person name="Ohji S."/>
            <person name="Ichikawa N."/>
            <person name="Yamazoe A."/>
            <person name="Fujita N."/>
        </authorList>
    </citation>
    <scope>NUCLEOTIDE SEQUENCE [LARGE SCALE GENOMIC DNA]</scope>
    <source>
        <strain evidence="5 6">NBRC 100605</strain>
    </source>
</reference>
<dbReference type="RefSeq" id="WP_037229929.1">
    <property type="nucleotide sequence ID" value="NZ_BAWF01000012.1"/>
</dbReference>
<evidence type="ECO:0000313" key="5">
    <source>
        <dbReference type="EMBL" id="GAF44288.1"/>
    </source>
</evidence>
<dbReference type="Pfam" id="PF00005">
    <property type="entry name" value="ABC_tran"/>
    <property type="match status" value="1"/>
</dbReference>
<dbReference type="Gene3D" id="3.40.50.300">
    <property type="entry name" value="P-loop containing nucleotide triphosphate hydrolases"/>
    <property type="match status" value="1"/>
</dbReference>
<dbReference type="PANTHER" id="PTHR42788:SF2">
    <property type="entry name" value="ABC TRANSPORTER ATP-BINDING PROTEIN"/>
    <property type="match status" value="1"/>
</dbReference>